<dbReference type="AlphaFoldDB" id="A0A803VKK4"/>
<proteinExistence type="predicted"/>
<reference evidence="1 2" key="1">
    <citation type="journal article" date="2012" name="Nature">
        <title>The genomic landscape of species divergence in Ficedula flycatchers.</title>
        <authorList>
            <person name="Ellegren H."/>
            <person name="Smeds L."/>
            <person name="Burri R."/>
            <person name="Olason P.I."/>
            <person name="Backstrom N."/>
            <person name="Kawakami T."/>
            <person name="Kunstner A."/>
            <person name="Makinen H."/>
            <person name="Nadachowska-Brzyska K."/>
            <person name="Qvarnstrom A."/>
            <person name="Uebbing S."/>
            <person name="Wolf J.B."/>
        </authorList>
    </citation>
    <scope>NUCLEOTIDE SEQUENCE [LARGE SCALE GENOMIC DNA]</scope>
</reference>
<dbReference type="Proteomes" id="UP000016665">
    <property type="component" value="Chromosome 8"/>
</dbReference>
<keyword evidence="2" id="KW-1185">Reference proteome</keyword>
<accession>A0A803VKK4</accession>
<reference evidence="1" key="3">
    <citation type="submission" date="2025-09" db="UniProtKB">
        <authorList>
            <consortium name="Ensembl"/>
        </authorList>
    </citation>
    <scope>IDENTIFICATION</scope>
</reference>
<organism evidence="1 2">
    <name type="scientific">Ficedula albicollis</name>
    <name type="common">Collared flycatcher</name>
    <name type="synonym">Muscicapa albicollis</name>
    <dbReference type="NCBI Taxonomy" id="59894"/>
    <lineage>
        <taxon>Eukaryota</taxon>
        <taxon>Metazoa</taxon>
        <taxon>Chordata</taxon>
        <taxon>Craniata</taxon>
        <taxon>Vertebrata</taxon>
        <taxon>Euteleostomi</taxon>
        <taxon>Archelosauria</taxon>
        <taxon>Archosauria</taxon>
        <taxon>Dinosauria</taxon>
        <taxon>Saurischia</taxon>
        <taxon>Theropoda</taxon>
        <taxon>Coelurosauria</taxon>
        <taxon>Aves</taxon>
        <taxon>Neognathae</taxon>
        <taxon>Neoaves</taxon>
        <taxon>Telluraves</taxon>
        <taxon>Australaves</taxon>
        <taxon>Passeriformes</taxon>
        <taxon>Muscicapidae</taxon>
        <taxon>Ficedula</taxon>
    </lineage>
</organism>
<evidence type="ECO:0000313" key="1">
    <source>
        <dbReference type="Ensembl" id="ENSFALP00000023260.1"/>
    </source>
</evidence>
<reference evidence="1" key="2">
    <citation type="submission" date="2025-08" db="UniProtKB">
        <authorList>
            <consortium name="Ensembl"/>
        </authorList>
    </citation>
    <scope>IDENTIFICATION</scope>
</reference>
<dbReference type="Ensembl" id="ENSFALT00000043993.1">
    <property type="protein sequence ID" value="ENSFALP00000023260.1"/>
    <property type="gene ID" value="ENSFALG00000025400.1"/>
</dbReference>
<protein>
    <submittedName>
        <fullName evidence="1">Uncharacterized protein</fullName>
    </submittedName>
</protein>
<evidence type="ECO:0000313" key="2">
    <source>
        <dbReference type="Proteomes" id="UP000016665"/>
    </source>
</evidence>
<name>A0A803VKK4_FICAL</name>
<sequence length="189" mass="20601">MPFLCRGKINNLLELFHTLPLSLGIAEPCKDAPAVPQHPPPVALPTPQCPLHSQAVTWLSTQRRWVCSTRPQLPPELHQTLPEECSCPTSCWAAGRNRSSLGICLDTAATQALQGKHTVGRLRGWGAGWGNVWGARMVGQLGSYRIIGWFGLEGTLKIIWGTSPPVCIYNLWQTISAGRGALQKGNSLF</sequence>